<gene>
    <name evidence="8" type="primary">atsA_21</name>
    <name evidence="8" type="ORF">Pla52n_19470</name>
</gene>
<evidence type="ECO:0000259" key="7">
    <source>
        <dbReference type="Pfam" id="PF00884"/>
    </source>
</evidence>
<dbReference type="OrthoDB" id="9783154at2"/>
<dbReference type="PANTHER" id="PTHR42693:SF27">
    <property type="entry name" value="ARYLSULFATASE B [PRECURSOR]"/>
    <property type="match status" value="1"/>
</dbReference>
<comment type="similarity">
    <text evidence="1">Belongs to the sulfatase family.</text>
</comment>
<keyword evidence="2" id="KW-0479">Metal-binding</keyword>
<dbReference type="InterPro" id="IPR024607">
    <property type="entry name" value="Sulfatase_CS"/>
</dbReference>
<proteinExistence type="inferred from homology"/>
<keyword evidence="3 8" id="KW-0378">Hydrolase</keyword>
<protein>
    <submittedName>
        <fullName evidence="8">Arylsulfatase</fullName>
        <ecNumber evidence="8">3.1.6.1</ecNumber>
    </submittedName>
</protein>
<dbReference type="Proteomes" id="UP000320176">
    <property type="component" value="Unassembled WGS sequence"/>
</dbReference>
<dbReference type="GO" id="GO:0004065">
    <property type="term" value="F:arylsulfatase activity"/>
    <property type="evidence" value="ECO:0007669"/>
    <property type="project" value="UniProtKB-EC"/>
</dbReference>
<feature type="domain" description="Sulfatase N-terminal" evidence="7">
    <location>
        <begin position="24"/>
        <end position="354"/>
    </location>
</feature>
<reference evidence="8 9" key="1">
    <citation type="submission" date="2019-02" db="EMBL/GenBank/DDBJ databases">
        <title>Deep-cultivation of Planctomycetes and their phenomic and genomic characterization uncovers novel biology.</title>
        <authorList>
            <person name="Wiegand S."/>
            <person name="Jogler M."/>
            <person name="Boedeker C."/>
            <person name="Pinto D."/>
            <person name="Vollmers J."/>
            <person name="Rivas-Marin E."/>
            <person name="Kohn T."/>
            <person name="Peeters S.H."/>
            <person name="Heuer A."/>
            <person name="Rast P."/>
            <person name="Oberbeckmann S."/>
            <person name="Bunk B."/>
            <person name="Jeske O."/>
            <person name="Meyerdierks A."/>
            <person name="Storesund J.E."/>
            <person name="Kallscheuer N."/>
            <person name="Luecker S."/>
            <person name="Lage O.M."/>
            <person name="Pohl T."/>
            <person name="Merkel B.J."/>
            <person name="Hornburger P."/>
            <person name="Mueller R.-W."/>
            <person name="Bruemmer F."/>
            <person name="Labrenz M."/>
            <person name="Spormann A.M."/>
            <person name="Op Den Camp H."/>
            <person name="Overmann J."/>
            <person name="Amann R."/>
            <person name="Jetten M.S.M."/>
            <person name="Mascher T."/>
            <person name="Medema M.H."/>
            <person name="Devos D.P."/>
            <person name="Kaster A.-K."/>
            <person name="Ovreas L."/>
            <person name="Rohde M."/>
            <person name="Galperin M.Y."/>
            <person name="Jogler C."/>
        </authorList>
    </citation>
    <scope>NUCLEOTIDE SEQUENCE [LARGE SCALE GENOMIC DNA]</scope>
    <source>
        <strain evidence="8 9">Pla52n</strain>
    </source>
</reference>
<dbReference type="EMBL" id="SJPN01000002">
    <property type="protein sequence ID" value="TWU06227.1"/>
    <property type="molecule type" value="Genomic_DNA"/>
</dbReference>
<dbReference type="InterPro" id="IPR017850">
    <property type="entry name" value="Alkaline_phosphatase_core_sf"/>
</dbReference>
<evidence type="ECO:0000313" key="9">
    <source>
        <dbReference type="Proteomes" id="UP000320176"/>
    </source>
</evidence>
<keyword evidence="6" id="KW-0732">Signal</keyword>
<feature type="region of interest" description="Disordered" evidence="5">
    <location>
        <begin position="224"/>
        <end position="251"/>
    </location>
</feature>
<evidence type="ECO:0000256" key="3">
    <source>
        <dbReference type="ARBA" id="ARBA00022801"/>
    </source>
</evidence>
<feature type="signal peptide" evidence="6">
    <location>
        <begin position="1"/>
        <end position="20"/>
    </location>
</feature>
<feature type="chain" id="PRO_5022744772" evidence="6">
    <location>
        <begin position="21"/>
        <end position="506"/>
    </location>
</feature>
<evidence type="ECO:0000256" key="4">
    <source>
        <dbReference type="ARBA" id="ARBA00022837"/>
    </source>
</evidence>
<dbReference type="Gene3D" id="3.30.1120.10">
    <property type="match status" value="1"/>
</dbReference>
<dbReference type="GO" id="GO:0046872">
    <property type="term" value="F:metal ion binding"/>
    <property type="evidence" value="ECO:0007669"/>
    <property type="project" value="UniProtKB-KW"/>
</dbReference>
<name>A0A5C6B362_9BACT</name>
<evidence type="ECO:0000313" key="8">
    <source>
        <dbReference type="EMBL" id="TWU06227.1"/>
    </source>
</evidence>
<evidence type="ECO:0000256" key="1">
    <source>
        <dbReference type="ARBA" id="ARBA00008779"/>
    </source>
</evidence>
<comment type="caution">
    <text evidence="8">The sequence shown here is derived from an EMBL/GenBank/DDBJ whole genome shotgun (WGS) entry which is preliminary data.</text>
</comment>
<sequence length="506" mass="55899" precursor="true">MHRIALCLTLLLAVSAADVAADAPNVVILLADDLGWNAVGYHNDEFQTPNIDALVAGGVELDRFYVAPMCSPTRAGLMTGLYPIRFGCARAVIPPQRDYGLPTEQITVAEVLEKIGYENRGVFGKWHLGHRRAKWHPLNQGFTHFHGHYNGAIDYFELTRENVRDWHTNYEPSDEQGYSTDLIAAAASQWITQSAKSDAPYFCYVPFNAPHSPFQAPEDAIARFRSPDSNSDGGNKRGRKGQSYKGQANKERDREVYAAMIWQMDQGIGQILKAIEDSGEAENTIVWFMSDNGGVGGLRELNEPLRGSKLTVYEGGIRVPACIRWPKRLLAGDKSHDIFGYIDVLPTLIAAAGADQWDLMQKPLDGTNILPVLMGLGKNPAWGIIADRPWFSYHGQSGEQDEHLAVTLDGWKLKVNGPRLRSLKQLTDGTNRVELFHLSADLLEKSDVKAMHPDKVQQLGEMLIEHRTLQPADGVPPYGVGKQGFVPPANWAVDPKSPDKLVGTDG</sequence>
<organism evidence="8 9">
    <name type="scientific">Stieleria varia</name>
    <dbReference type="NCBI Taxonomy" id="2528005"/>
    <lineage>
        <taxon>Bacteria</taxon>
        <taxon>Pseudomonadati</taxon>
        <taxon>Planctomycetota</taxon>
        <taxon>Planctomycetia</taxon>
        <taxon>Pirellulales</taxon>
        <taxon>Pirellulaceae</taxon>
        <taxon>Stieleria</taxon>
    </lineage>
</organism>
<dbReference type="PROSITE" id="PS00523">
    <property type="entry name" value="SULFATASE_1"/>
    <property type="match status" value="1"/>
</dbReference>
<dbReference type="Gene3D" id="3.40.720.10">
    <property type="entry name" value="Alkaline Phosphatase, subunit A"/>
    <property type="match status" value="1"/>
</dbReference>
<keyword evidence="9" id="KW-1185">Reference proteome</keyword>
<evidence type="ECO:0000256" key="5">
    <source>
        <dbReference type="SAM" id="MobiDB-lite"/>
    </source>
</evidence>
<dbReference type="SUPFAM" id="SSF53649">
    <property type="entry name" value="Alkaline phosphatase-like"/>
    <property type="match status" value="1"/>
</dbReference>
<evidence type="ECO:0000256" key="6">
    <source>
        <dbReference type="SAM" id="SignalP"/>
    </source>
</evidence>
<dbReference type="InterPro" id="IPR050738">
    <property type="entry name" value="Sulfatase"/>
</dbReference>
<dbReference type="EC" id="3.1.6.1" evidence="8"/>
<accession>A0A5C6B362</accession>
<dbReference type="AlphaFoldDB" id="A0A5C6B362"/>
<evidence type="ECO:0000256" key="2">
    <source>
        <dbReference type="ARBA" id="ARBA00022723"/>
    </source>
</evidence>
<keyword evidence="4" id="KW-0106">Calcium</keyword>
<dbReference type="PANTHER" id="PTHR42693">
    <property type="entry name" value="ARYLSULFATASE FAMILY MEMBER"/>
    <property type="match status" value="1"/>
</dbReference>
<dbReference type="InterPro" id="IPR000917">
    <property type="entry name" value="Sulfatase_N"/>
</dbReference>
<dbReference type="Pfam" id="PF00884">
    <property type="entry name" value="Sulfatase"/>
    <property type="match status" value="1"/>
</dbReference>
<dbReference type="RefSeq" id="WP_146519333.1">
    <property type="nucleotide sequence ID" value="NZ_CP151726.1"/>
</dbReference>